<dbReference type="Proteomes" id="UP000177626">
    <property type="component" value="Unassembled WGS sequence"/>
</dbReference>
<dbReference type="EMBL" id="MHKQ01000023">
    <property type="protein sequence ID" value="OGY93363.1"/>
    <property type="molecule type" value="Genomic_DNA"/>
</dbReference>
<dbReference type="AlphaFoldDB" id="A0A1G2BW31"/>
<reference evidence="1 2" key="1">
    <citation type="journal article" date="2016" name="Nat. Commun.">
        <title>Thousands of microbial genomes shed light on interconnected biogeochemical processes in an aquifer system.</title>
        <authorList>
            <person name="Anantharaman K."/>
            <person name="Brown C.T."/>
            <person name="Hug L.A."/>
            <person name="Sharon I."/>
            <person name="Castelle C.J."/>
            <person name="Probst A.J."/>
            <person name="Thomas B.C."/>
            <person name="Singh A."/>
            <person name="Wilkins M.J."/>
            <person name="Karaoz U."/>
            <person name="Brodie E.L."/>
            <person name="Williams K.H."/>
            <person name="Hubbard S.S."/>
            <person name="Banfield J.F."/>
        </authorList>
    </citation>
    <scope>NUCLEOTIDE SEQUENCE [LARGE SCALE GENOMIC DNA]</scope>
</reference>
<dbReference type="Gene3D" id="3.40.50.300">
    <property type="entry name" value="P-loop containing nucleotide triphosphate hydrolases"/>
    <property type="match status" value="1"/>
</dbReference>
<sequence length="192" mass="22658">MKKLKYNIIFEGAELAGKSYLMSQVYDYLEPKYNSGGKIMDGCHWFNCDVGIFGTKFGQKALEHYLGLLEDITDVSVMIEKFHLTEAVYQKLYNQKDFNFSKMEERLYKIKTKIVLLIFDEDEKLLQQRLDDRLKLYHHYSRIASRPADYIKQQQLYLEFIKKSKLDYLIINSSKLPNPSLVAKILEFLGEK</sequence>
<comment type="caution">
    <text evidence="1">The sequence shown here is derived from an EMBL/GenBank/DDBJ whole genome shotgun (WGS) entry which is preliminary data.</text>
</comment>
<accession>A0A1G2BW31</accession>
<organism evidence="1 2">
    <name type="scientific">Candidatus Komeilibacteria bacterium RIFOXYC1_FULL_37_11</name>
    <dbReference type="NCBI Taxonomy" id="1798555"/>
    <lineage>
        <taxon>Bacteria</taxon>
        <taxon>Candidatus Komeiliibacteriota</taxon>
    </lineage>
</organism>
<proteinExistence type="predicted"/>
<name>A0A1G2BW31_9BACT</name>
<evidence type="ECO:0000313" key="2">
    <source>
        <dbReference type="Proteomes" id="UP000177626"/>
    </source>
</evidence>
<evidence type="ECO:0008006" key="3">
    <source>
        <dbReference type="Google" id="ProtNLM"/>
    </source>
</evidence>
<dbReference type="SUPFAM" id="SSF52540">
    <property type="entry name" value="P-loop containing nucleoside triphosphate hydrolases"/>
    <property type="match status" value="1"/>
</dbReference>
<gene>
    <name evidence="1" type="ORF">A2406_00015</name>
</gene>
<evidence type="ECO:0000313" key="1">
    <source>
        <dbReference type="EMBL" id="OGY93363.1"/>
    </source>
</evidence>
<protein>
    <recommendedName>
        <fullName evidence="3">Deoxynucleoside kinase domain-containing protein</fullName>
    </recommendedName>
</protein>
<dbReference type="InterPro" id="IPR027417">
    <property type="entry name" value="P-loop_NTPase"/>
</dbReference>